<evidence type="ECO:0000313" key="1">
    <source>
        <dbReference type="EMBL" id="NHN30276.1"/>
    </source>
</evidence>
<organism evidence="1 2">
    <name type="scientific">Paenibacillus agricola</name>
    <dbReference type="NCBI Taxonomy" id="2716264"/>
    <lineage>
        <taxon>Bacteria</taxon>
        <taxon>Bacillati</taxon>
        <taxon>Bacillota</taxon>
        <taxon>Bacilli</taxon>
        <taxon>Bacillales</taxon>
        <taxon>Paenibacillaceae</taxon>
        <taxon>Paenibacillus</taxon>
    </lineage>
</organism>
<sequence>MGKLLRYGGTLLLVGMLLLGVSYAYAQPDRMLDLSYSELSIRDKLAAMLANRRMEVVLTEYEVNELLKKTLADRAELRENWTLTGAQFKLKGNEWTADVNLMYKGKWPIGAKLFFTVDWQDPYLTAVHTETQIKQISIPMEWFQLQPLQIPLNDYLPKPAGVRNVTFQDDMVRLALRRR</sequence>
<comment type="caution">
    <text evidence="1">The sequence shown here is derived from an EMBL/GenBank/DDBJ whole genome shotgun (WGS) entry which is preliminary data.</text>
</comment>
<dbReference type="EMBL" id="JAAOIW010000003">
    <property type="protein sequence ID" value="NHN30276.1"/>
    <property type="molecule type" value="Genomic_DNA"/>
</dbReference>
<protein>
    <submittedName>
        <fullName evidence="1">Uncharacterized protein</fullName>
    </submittedName>
</protein>
<dbReference type="RefSeq" id="WP_166149110.1">
    <property type="nucleotide sequence ID" value="NZ_JAAOIW010000003.1"/>
</dbReference>
<name>A0ABX0J370_9BACL</name>
<reference evidence="1" key="1">
    <citation type="submission" date="2020-03" db="EMBL/GenBank/DDBJ databases">
        <title>Draft sequencing of Paenibacilllus sp. S3N08.</title>
        <authorList>
            <person name="Kim D.-U."/>
        </authorList>
    </citation>
    <scope>NUCLEOTIDE SEQUENCE</scope>
    <source>
        <strain evidence="1">S3N08</strain>
    </source>
</reference>
<dbReference type="Proteomes" id="UP001165962">
    <property type="component" value="Unassembled WGS sequence"/>
</dbReference>
<proteinExistence type="predicted"/>
<keyword evidence="2" id="KW-1185">Reference proteome</keyword>
<evidence type="ECO:0000313" key="2">
    <source>
        <dbReference type="Proteomes" id="UP001165962"/>
    </source>
</evidence>
<gene>
    <name evidence="1" type="ORF">G9U52_10565</name>
</gene>
<accession>A0ABX0J370</accession>